<feature type="transmembrane region" description="Helical" evidence="1">
    <location>
        <begin position="43"/>
        <end position="63"/>
    </location>
</feature>
<dbReference type="EMBL" id="VTER01000012">
    <property type="protein sequence ID" value="TYS44355.1"/>
    <property type="molecule type" value="Genomic_DNA"/>
</dbReference>
<gene>
    <name evidence="2" type="ORF">FZD51_21010</name>
</gene>
<organism evidence="2 3">
    <name type="scientific">Bacillus infantis</name>
    <dbReference type="NCBI Taxonomy" id="324767"/>
    <lineage>
        <taxon>Bacteria</taxon>
        <taxon>Bacillati</taxon>
        <taxon>Bacillota</taxon>
        <taxon>Bacilli</taxon>
        <taxon>Bacillales</taxon>
        <taxon>Bacillaceae</taxon>
        <taxon>Bacillus</taxon>
    </lineage>
</organism>
<feature type="transmembrane region" description="Helical" evidence="1">
    <location>
        <begin position="20"/>
        <end position="37"/>
    </location>
</feature>
<keyword evidence="1" id="KW-0812">Transmembrane</keyword>
<evidence type="ECO:0000313" key="2">
    <source>
        <dbReference type="EMBL" id="TYS44355.1"/>
    </source>
</evidence>
<reference evidence="2 3" key="1">
    <citation type="submission" date="2019-08" db="EMBL/GenBank/DDBJ databases">
        <title>Bacillus genomes from the desert of Cuatro Cienegas, Coahuila.</title>
        <authorList>
            <person name="Olmedo-Alvarez G."/>
        </authorList>
    </citation>
    <scope>NUCLEOTIDE SEQUENCE [LARGE SCALE GENOMIC DNA]</scope>
    <source>
        <strain evidence="2 3">CH446_14T</strain>
    </source>
</reference>
<comment type="caution">
    <text evidence="2">The sequence shown here is derived from an EMBL/GenBank/DDBJ whole genome shotgun (WGS) entry which is preliminary data.</text>
</comment>
<accession>A0A5D4QYV4</accession>
<dbReference type="Proteomes" id="UP000322139">
    <property type="component" value="Unassembled WGS sequence"/>
</dbReference>
<dbReference type="AlphaFoldDB" id="A0A5D4QYV4"/>
<name>A0A5D4QYV4_9BACI</name>
<protein>
    <recommendedName>
        <fullName evidence="4">YrhC family protein</fullName>
    </recommendedName>
</protein>
<dbReference type="Pfam" id="PF14143">
    <property type="entry name" value="YrhC"/>
    <property type="match status" value="1"/>
</dbReference>
<evidence type="ECO:0000313" key="3">
    <source>
        <dbReference type="Proteomes" id="UP000322139"/>
    </source>
</evidence>
<sequence length="86" mass="9831">MKTQAKQLYQKMTDYKRFAIALLAVGAFFYLGVIIPQEAKEAFSLNIMAAASMVFLLGSIYFFSVSKKLRSRLSEMDEGEEFLMKK</sequence>
<keyword evidence="1" id="KW-0472">Membrane</keyword>
<proteinExistence type="predicted"/>
<evidence type="ECO:0000256" key="1">
    <source>
        <dbReference type="SAM" id="Phobius"/>
    </source>
</evidence>
<dbReference type="InterPro" id="IPR025418">
    <property type="entry name" value="YrhC-like"/>
</dbReference>
<evidence type="ECO:0008006" key="4">
    <source>
        <dbReference type="Google" id="ProtNLM"/>
    </source>
</evidence>
<dbReference type="RefSeq" id="WP_148976540.1">
    <property type="nucleotide sequence ID" value="NZ_VTER01000012.1"/>
</dbReference>
<keyword evidence="1" id="KW-1133">Transmembrane helix</keyword>